<dbReference type="Gene3D" id="3.40.50.11290">
    <property type="match status" value="1"/>
</dbReference>
<dbReference type="Pfam" id="PF14403">
    <property type="entry name" value="CP_ATPgrasp_2"/>
    <property type="match status" value="1"/>
</dbReference>
<feature type="domain" description="Circularly permuted ATP-grasp type 2" evidence="1">
    <location>
        <begin position="87"/>
        <end position="281"/>
    </location>
</feature>
<dbReference type="SUPFAM" id="SSF56059">
    <property type="entry name" value="Glutathione synthetase ATP-binding domain-like"/>
    <property type="match status" value="1"/>
</dbReference>
<evidence type="ECO:0000313" key="3">
    <source>
        <dbReference type="Proteomes" id="UP000263489"/>
    </source>
</evidence>
<dbReference type="AlphaFoldDB" id="A0A352IMZ3"/>
<accession>A0A352IMZ3</accession>
<evidence type="ECO:0000259" key="1">
    <source>
        <dbReference type="Pfam" id="PF14403"/>
    </source>
</evidence>
<evidence type="ECO:0000313" key="2">
    <source>
        <dbReference type="EMBL" id="HBC32826.1"/>
    </source>
</evidence>
<feature type="non-terminal residue" evidence="2">
    <location>
        <position position="281"/>
    </location>
</feature>
<reference evidence="2 3" key="1">
    <citation type="journal article" date="2018" name="Nat. Biotechnol.">
        <title>A standardized bacterial taxonomy based on genome phylogeny substantially revises the tree of life.</title>
        <authorList>
            <person name="Parks D.H."/>
            <person name="Chuvochina M."/>
            <person name="Waite D.W."/>
            <person name="Rinke C."/>
            <person name="Skarshewski A."/>
            <person name="Chaumeil P.A."/>
            <person name="Hugenholtz P."/>
        </authorList>
    </citation>
    <scope>NUCLEOTIDE SEQUENCE [LARGE SCALE GENOMIC DNA]</scope>
    <source>
        <strain evidence="2">UBA9380</strain>
    </source>
</reference>
<sequence>MAKQHAVTDILRQYHPVPDRFDELGSMGSGPKSHWRPLLKQLNLESVDSLNIRAQAVSNAIAEDGVTYNVYEDPRGDTRPWEVDLLPLVLGADEWQWLSKAVAQRAELLDSVLADLYGEQSLLKEGLMPPALVYGQAGFQWPCQGIEPAGGRFLHLYAVDLARAPDGGWWVMADRTQAPSGAGYALQNRLVISRAFPAPFHNLPVTNLSEFFQGFQNSLAGMSPAGTESPLCVLLTPGRFNETYFEHVFLARYLGLPLVEGQDLTVRDDTVYLKTLQGLRR</sequence>
<dbReference type="EMBL" id="DNNA01000013">
    <property type="protein sequence ID" value="HBC32826.1"/>
    <property type="molecule type" value="Genomic_DNA"/>
</dbReference>
<dbReference type="Proteomes" id="UP000263489">
    <property type="component" value="Unassembled WGS sequence"/>
</dbReference>
<dbReference type="InterPro" id="IPR051680">
    <property type="entry name" value="ATP-dep_Glu-Cys_Ligase-2"/>
</dbReference>
<protein>
    <submittedName>
        <fullName evidence="2">Molybdopterin oxidoreductase</fullName>
    </submittedName>
</protein>
<comment type="caution">
    <text evidence="2">The sequence shown here is derived from an EMBL/GenBank/DDBJ whole genome shotgun (WGS) entry which is preliminary data.</text>
</comment>
<name>A0A352IMZ3_9GAMM</name>
<gene>
    <name evidence="2" type="ORF">DC045_00545</name>
</gene>
<dbReference type="PANTHER" id="PTHR34595">
    <property type="entry name" value="BLR5612 PROTEIN"/>
    <property type="match status" value="1"/>
</dbReference>
<organism evidence="2 3">
    <name type="scientific">Marinobacter adhaerens</name>
    <dbReference type="NCBI Taxonomy" id="1033846"/>
    <lineage>
        <taxon>Bacteria</taxon>
        <taxon>Pseudomonadati</taxon>
        <taxon>Pseudomonadota</taxon>
        <taxon>Gammaproteobacteria</taxon>
        <taxon>Pseudomonadales</taxon>
        <taxon>Marinobacteraceae</taxon>
        <taxon>Marinobacter</taxon>
    </lineage>
</organism>
<proteinExistence type="predicted"/>
<dbReference type="InterPro" id="IPR025841">
    <property type="entry name" value="CP_ATPgrasp_2"/>
</dbReference>
<dbReference type="PANTHER" id="PTHR34595:SF2">
    <property type="entry name" value="BLR2978 PROTEIN"/>
    <property type="match status" value="1"/>
</dbReference>